<evidence type="ECO:0000313" key="2">
    <source>
        <dbReference type="EMBL" id="GLQ28235.1"/>
    </source>
</evidence>
<evidence type="ECO:0000259" key="1">
    <source>
        <dbReference type="Pfam" id="PF00534"/>
    </source>
</evidence>
<reference evidence="2" key="2">
    <citation type="submission" date="2023-01" db="EMBL/GenBank/DDBJ databases">
        <title>Draft genome sequence of Sulfitobacter pacificus strain NBRC 109915.</title>
        <authorList>
            <person name="Sun Q."/>
            <person name="Mori K."/>
        </authorList>
    </citation>
    <scope>NUCLEOTIDE SEQUENCE</scope>
    <source>
        <strain evidence="2">NBRC 109915</strain>
    </source>
</reference>
<dbReference type="SUPFAM" id="SSF53756">
    <property type="entry name" value="UDP-Glycosyltransferase/glycogen phosphorylase"/>
    <property type="match status" value="1"/>
</dbReference>
<sequence>MPAARLLDLTRSLRRAGRMATGVDRVERAYLDHFVSDELPAFGLIRTVFGYVLLDRAGMIAFRERLSGTVNWGHASVLSRLPKGRDQALIRAESDIRRLAVARCLPLRLDRMLQTHLPSDFAYFNIGHSNLTERVLQSVKSASGSIDVMIHDVIPLEHPEYQRPGTTMPFRDKLQRVRSHADRIIYNSLDTCQRAEAMMQAWGPLPRGVVAHLGASAAVPMRAELPDGLTPARPYFVVVGTIEPRKNHQFLLDIWQELGRDAPPLLICGSRGWNNEAVFARLDALPPDSPVKELPNLSDGALATLVAGSAGLLFPSHAEGFGLPPIEALQLRTRVLCNDLAVLREIIGDHASFAPVFDQELWVKTIECWKNTPPNATKESVFVGPNWADHFKTVLRLR</sequence>
<dbReference type="PANTHER" id="PTHR46401">
    <property type="entry name" value="GLYCOSYLTRANSFERASE WBBK-RELATED"/>
    <property type="match status" value="1"/>
</dbReference>
<proteinExistence type="predicted"/>
<dbReference type="Proteomes" id="UP001161388">
    <property type="component" value="Unassembled WGS sequence"/>
</dbReference>
<dbReference type="InterPro" id="IPR001296">
    <property type="entry name" value="Glyco_trans_1"/>
</dbReference>
<dbReference type="RefSeq" id="WP_386258380.1">
    <property type="nucleotide sequence ID" value="NZ_JBHSWF010000001.1"/>
</dbReference>
<dbReference type="EMBL" id="BSNL01000001">
    <property type="protein sequence ID" value="GLQ28235.1"/>
    <property type="molecule type" value="Genomic_DNA"/>
</dbReference>
<evidence type="ECO:0000313" key="3">
    <source>
        <dbReference type="Proteomes" id="UP001161388"/>
    </source>
</evidence>
<name>A0ABQ5VMA7_9RHOB</name>
<dbReference type="PANTHER" id="PTHR46401:SF9">
    <property type="entry name" value="MANNOSYLTRANSFERASE A"/>
    <property type="match status" value="1"/>
</dbReference>
<gene>
    <name evidence="2" type="primary">wcbB</name>
    <name evidence="2" type="ORF">GCM10007927_30380</name>
</gene>
<feature type="domain" description="Glycosyl transferase family 1" evidence="1">
    <location>
        <begin position="233"/>
        <end position="373"/>
    </location>
</feature>
<organism evidence="2 3">
    <name type="scientific">Sulfitobacter pacificus</name>
    <dbReference type="NCBI Taxonomy" id="1499314"/>
    <lineage>
        <taxon>Bacteria</taxon>
        <taxon>Pseudomonadati</taxon>
        <taxon>Pseudomonadota</taxon>
        <taxon>Alphaproteobacteria</taxon>
        <taxon>Rhodobacterales</taxon>
        <taxon>Roseobacteraceae</taxon>
        <taxon>Sulfitobacter</taxon>
    </lineage>
</organism>
<keyword evidence="3" id="KW-1185">Reference proteome</keyword>
<protein>
    <submittedName>
        <fullName evidence="2">Capsular polysaccharide glycosyltransferase biosynthesis protein</fullName>
    </submittedName>
</protein>
<reference evidence="2" key="1">
    <citation type="journal article" date="2014" name="Int. J. Syst. Evol. Microbiol.">
        <title>Complete genome of a new Firmicutes species belonging to the dominant human colonic microbiota ('Ruminococcus bicirculans') reveals two chromosomes and a selective capacity to utilize plant glucans.</title>
        <authorList>
            <consortium name="NISC Comparative Sequencing Program"/>
            <person name="Wegmann U."/>
            <person name="Louis P."/>
            <person name="Goesmann A."/>
            <person name="Henrissat B."/>
            <person name="Duncan S.H."/>
            <person name="Flint H.J."/>
        </authorList>
    </citation>
    <scope>NUCLEOTIDE SEQUENCE</scope>
    <source>
        <strain evidence="2">NBRC 109915</strain>
    </source>
</reference>
<accession>A0ABQ5VMA7</accession>
<dbReference type="Gene3D" id="3.40.50.2000">
    <property type="entry name" value="Glycogen Phosphorylase B"/>
    <property type="match status" value="1"/>
</dbReference>
<dbReference type="Pfam" id="PF00534">
    <property type="entry name" value="Glycos_transf_1"/>
    <property type="match status" value="1"/>
</dbReference>
<comment type="caution">
    <text evidence="2">The sequence shown here is derived from an EMBL/GenBank/DDBJ whole genome shotgun (WGS) entry which is preliminary data.</text>
</comment>